<organism evidence="1 2">
    <name type="scientific">Macrostomum lignano</name>
    <dbReference type="NCBI Taxonomy" id="282301"/>
    <lineage>
        <taxon>Eukaryota</taxon>
        <taxon>Metazoa</taxon>
        <taxon>Spiralia</taxon>
        <taxon>Lophotrochozoa</taxon>
        <taxon>Platyhelminthes</taxon>
        <taxon>Rhabditophora</taxon>
        <taxon>Macrostomorpha</taxon>
        <taxon>Macrostomida</taxon>
        <taxon>Macrostomidae</taxon>
        <taxon>Macrostomum</taxon>
    </lineage>
</organism>
<dbReference type="Proteomes" id="UP000095280">
    <property type="component" value="Unplaced"/>
</dbReference>
<name>A0A1I8FDK3_9PLAT</name>
<dbReference type="AlphaFoldDB" id="A0A1I8FDK3"/>
<sequence>MTPECTRRGALYELFAVVIQRTGRFRHGGSDYYAYVRDLEQRGHWWQGGQIRDKRNSGADSSNASQSAMRLLRLCSNRLPDSFGLLVNCQRPECNLSIIGRRFATIFKKVYIKVTLDSKIANQDPVGIVARRLTDRVDKFRRKAADMLKCPASRFLSPVLCQSN</sequence>
<accession>A0A1I8FDK3</accession>
<evidence type="ECO:0000313" key="1">
    <source>
        <dbReference type="Proteomes" id="UP000095280"/>
    </source>
</evidence>
<evidence type="ECO:0000313" key="2">
    <source>
        <dbReference type="WBParaSite" id="maker-unitig_30557-snap-gene-0.1-mRNA-1"/>
    </source>
</evidence>
<proteinExistence type="predicted"/>
<dbReference type="WBParaSite" id="maker-unitig_30557-snap-gene-0.1-mRNA-1">
    <property type="protein sequence ID" value="maker-unitig_30557-snap-gene-0.1-mRNA-1"/>
    <property type="gene ID" value="maker-unitig_30557-snap-gene-0.1"/>
</dbReference>
<reference evidence="2" key="1">
    <citation type="submission" date="2016-11" db="UniProtKB">
        <authorList>
            <consortium name="WormBaseParasite"/>
        </authorList>
    </citation>
    <scope>IDENTIFICATION</scope>
</reference>
<protein>
    <submittedName>
        <fullName evidence="2">Uncharacterized protein</fullName>
    </submittedName>
</protein>
<keyword evidence="1" id="KW-1185">Reference proteome</keyword>